<evidence type="ECO:0000313" key="2">
    <source>
        <dbReference type="Proteomes" id="UP000249377"/>
    </source>
</evidence>
<reference evidence="1 2" key="1">
    <citation type="submission" date="2018-06" db="EMBL/GenBank/DDBJ databases">
        <title>Noncontiguous genome sequence of Ruminococcaceae bacterium ASD2818.</title>
        <authorList>
            <person name="Chaplin A.V."/>
            <person name="Sokolova S.R."/>
            <person name="Kochetkova T.O."/>
            <person name="Goltsov A.Y."/>
            <person name="Trofimov D.Y."/>
            <person name="Efimov B.A."/>
        </authorList>
    </citation>
    <scope>NUCLEOTIDE SEQUENCE [LARGE SCALE GENOMIC DNA]</scope>
    <source>
        <strain evidence="1 2">ASD2818</strain>
    </source>
</reference>
<dbReference type="Proteomes" id="UP000249377">
    <property type="component" value="Unassembled WGS sequence"/>
</dbReference>
<gene>
    <name evidence="1" type="ORF">DPQ25_00930</name>
</gene>
<evidence type="ECO:0000313" key="1">
    <source>
        <dbReference type="EMBL" id="RAQ30105.1"/>
    </source>
</evidence>
<dbReference type="AlphaFoldDB" id="A0A328UMF1"/>
<protein>
    <submittedName>
        <fullName evidence="1">Uncharacterized protein</fullName>
    </submittedName>
</protein>
<dbReference type="EMBL" id="QLYR01000001">
    <property type="protein sequence ID" value="RAQ30105.1"/>
    <property type="molecule type" value="Genomic_DNA"/>
</dbReference>
<name>A0A328UMF1_9FIRM</name>
<accession>A0A328UMF1</accession>
<keyword evidence="2" id="KW-1185">Reference proteome</keyword>
<proteinExistence type="predicted"/>
<organism evidence="1 2">
    <name type="scientific">Hydrogeniiclostridium mannosilyticum</name>
    <dbReference type="NCBI Taxonomy" id="2764322"/>
    <lineage>
        <taxon>Bacteria</taxon>
        <taxon>Bacillati</taxon>
        <taxon>Bacillota</taxon>
        <taxon>Clostridia</taxon>
        <taxon>Eubacteriales</taxon>
        <taxon>Acutalibacteraceae</taxon>
        <taxon>Hydrogeniiclostridium</taxon>
    </lineage>
</organism>
<sequence length="119" mass="13802">MMNHAARRSLNGDLSLYSGAAVFLSKSICFYYITERAEIQFNDRRTLPYRNSKLKSGHGCSKLKWPGLSGYFTQQRLIKQRRANRDIPTKDPRKNGHSYVKQGYSYFYTAVFYISASKL</sequence>
<comment type="caution">
    <text evidence="1">The sequence shown here is derived from an EMBL/GenBank/DDBJ whole genome shotgun (WGS) entry which is preliminary data.</text>
</comment>